<feature type="domain" description="PPIase cyclophilin-type" evidence="2">
    <location>
        <begin position="181"/>
        <end position="324"/>
    </location>
</feature>
<evidence type="ECO:0000313" key="3">
    <source>
        <dbReference type="EMBL" id="KAI5068019.1"/>
    </source>
</evidence>
<reference evidence="3" key="1">
    <citation type="submission" date="2021-01" db="EMBL/GenBank/DDBJ databases">
        <title>Adiantum capillus-veneris genome.</title>
        <authorList>
            <person name="Fang Y."/>
            <person name="Liao Q."/>
        </authorList>
    </citation>
    <scope>NUCLEOTIDE SEQUENCE</scope>
    <source>
        <strain evidence="3">H3</strain>
        <tissue evidence="3">Leaf</tissue>
    </source>
</reference>
<dbReference type="Gene3D" id="2.40.100.10">
    <property type="entry name" value="Cyclophilin-like"/>
    <property type="match status" value="1"/>
</dbReference>
<dbReference type="AlphaFoldDB" id="A0A9D4ZAP0"/>
<dbReference type="Pfam" id="PF00160">
    <property type="entry name" value="Pro_isomerase"/>
    <property type="match status" value="1"/>
</dbReference>
<dbReference type="FunFam" id="2.40.100.10:FF:000086">
    <property type="entry name" value="Predicted protein"/>
    <property type="match status" value="1"/>
</dbReference>
<proteinExistence type="predicted"/>
<sequence length="345" mass="37974">MQHRARPSPILGLEEATAAAPRSSSSKYALDQEAGWRPFLVLSAITFSTCLAVYFALFPFFTASSSLHSSGFFDLHETHISQCCRGTPHLELWGRVARSGDSHTFNSSVHCCNACKAMCSGDGPCLCNSWVFCSDSEKCGNRFGQCWLKMQEDPLIPDVQDSSSTSMWTSGLIYGKDMGIVALETEHGSVRVKLLPECAPKSVAYVLEMVKNGRCTGSYYYRAESRGSIWDELGNWSNKSTTGPPYGLVQGSLENHCSPFKGIETEACPNIRRGTVGWIGNGPDFFISLANHNEWHPKYTVFAHVLPADIPLVEKLVSLPTTTSVWEGIRVSVLNESVSIRVKRV</sequence>
<keyword evidence="1" id="KW-1133">Transmembrane helix</keyword>
<dbReference type="InterPro" id="IPR029000">
    <property type="entry name" value="Cyclophilin-like_dom_sf"/>
</dbReference>
<keyword evidence="4" id="KW-1185">Reference proteome</keyword>
<dbReference type="PANTHER" id="PTHR46873">
    <property type="entry name" value="EXPRESSED PROTEIN"/>
    <property type="match status" value="1"/>
</dbReference>
<keyword evidence="1" id="KW-0472">Membrane</keyword>
<dbReference type="PANTHER" id="PTHR46873:SF1">
    <property type="entry name" value="EXPRESSED PROTEIN"/>
    <property type="match status" value="1"/>
</dbReference>
<feature type="transmembrane region" description="Helical" evidence="1">
    <location>
        <begin position="39"/>
        <end position="61"/>
    </location>
</feature>
<evidence type="ECO:0000313" key="4">
    <source>
        <dbReference type="Proteomes" id="UP000886520"/>
    </source>
</evidence>
<dbReference type="Proteomes" id="UP000886520">
    <property type="component" value="Chromosome 16"/>
</dbReference>
<dbReference type="EMBL" id="JABFUD020000016">
    <property type="protein sequence ID" value="KAI5068019.1"/>
    <property type="molecule type" value="Genomic_DNA"/>
</dbReference>
<dbReference type="InterPro" id="IPR002130">
    <property type="entry name" value="Cyclophilin-type_PPIase_dom"/>
</dbReference>
<evidence type="ECO:0000256" key="1">
    <source>
        <dbReference type="SAM" id="Phobius"/>
    </source>
</evidence>
<gene>
    <name evidence="3" type="ORF">GOP47_0016364</name>
</gene>
<comment type="caution">
    <text evidence="3">The sequence shown here is derived from an EMBL/GenBank/DDBJ whole genome shotgun (WGS) entry which is preliminary data.</text>
</comment>
<name>A0A9D4ZAP0_ADICA</name>
<dbReference type="SUPFAM" id="SSF50891">
    <property type="entry name" value="Cyclophilin-like"/>
    <property type="match status" value="1"/>
</dbReference>
<accession>A0A9D4ZAP0</accession>
<keyword evidence="1" id="KW-0812">Transmembrane</keyword>
<dbReference type="OrthoDB" id="532384at2759"/>
<protein>
    <recommendedName>
        <fullName evidence="2">PPIase cyclophilin-type domain-containing protein</fullName>
    </recommendedName>
</protein>
<organism evidence="3 4">
    <name type="scientific">Adiantum capillus-veneris</name>
    <name type="common">Maidenhair fern</name>
    <dbReference type="NCBI Taxonomy" id="13818"/>
    <lineage>
        <taxon>Eukaryota</taxon>
        <taxon>Viridiplantae</taxon>
        <taxon>Streptophyta</taxon>
        <taxon>Embryophyta</taxon>
        <taxon>Tracheophyta</taxon>
        <taxon>Polypodiopsida</taxon>
        <taxon>Polypodiidae</taxon>
        <taxon>Polypodiales</taxon>
        <taxon>Pteridineae</taxon>
        <taxon>Pteridaceae</taxon>
        <taxon>Vittarioideae</taxon>
        <taxon>Adiantum</taxon>
    </lineage>
</organism>
<evidence type="ECO:0000259" key="2">
    <source>
        <dbReference type="Pfam" id="PF00160"/>
    </source>
</evidence>
<dbReference type="GO" id="GO:0003755">
    <property type="term" value="F:peptidyl-prolyl cis-trans isomerase activity"/>
    <property type="evidence" value="ECO:0007669"/>
    <property type="project" value="InterPro"/>
</dbReference>